<dbReference type="PANTHER" id="PTHR38813:SF1">
    <property type="entry name" value="TOXIN RELE1-RELATED"/>
    <property type="match status" value="1"/>
</dbReference>
<comment type="caution">
    <text evidence="2">The sequence shown here is derived from an EMBL/GenBank/DDBJ whole genome shotgun (WGS) entry which is preliminary data.</text>
</comment>
<keyword evidence="1" id="KW-1277">Toxin-antitoxin system</keyword>
<evidence type="ECO:0000313" key="2">
    <source>
        <dbReference type="EMBL" id="GBR77176.1"/>
    </source>
</evidence>
<accession>A0A388TIT6</accession>
<proteinExistence type="predicted"/>
<protein>
    <submittedName>
        <fullName evidence="2">Addiction module toxin RelE</fullName>
    </submittedName>
</protein>
<dbReference type="SUPFAM" id="SSF143011">
    <property type="entry name" value="RelE-like"/>
    <property type="match status" value="1"/>
</dbReference>
<evidence type="ECO:0000313" key="3">
    <source>
        <dbReference type="Proteomes" id="UP000275925"/>
    </source>
</evidence>
<keyword evidence="3" id="KW-1185">Reference proteome</keyword>
<name>A0A388TIT6_9BACT</name>
<reference evidence="2 3" key="1">
    <citation type="journal article" date="2019" name="ISME J.">
        <title>Genome analyses of uncultured TG2/ZB3 bacteria in 'Margulisbacteria' specifically attached to ectosymbiotic spirochetes of protists in the termite gut.</title>
        <authorList>
            <person name="Utami Y.D."/>
            <person name="Kuwahara H."/>
            <person name="Igai K."/>
            <person name="Murakami T."/>
            <person name="Sugaya K."/>
            <person name="Morikawa T."/>
            <person name="Nagura Y."/>
            <person name="Yuki M."/>
            <person name="Deevong P."/>
            <person name="Inoue T."/>
            <person name="Kihara K."/>
            <person name="Lo N."/>
            <person name="Yamada A."/>
            <person name="Ohkuma M."/>
            <person name="Hongoh Y."/>
        </authorList>
    </citation>
    <scope>NUCLEOTIDE SEQUENCE [LARGE SCALE GENOMIC DNA]</scope>
    <source>
        <strain evidence="2">NkOx7-02</strain>
    </source>
</reference>
<dbReference type="PANTHER" id="PTHR38813">
    <property type="match status" value="1"/>
</dbReference>
<organism evidence="2 3">
    <name type="scientific">Candidatus Termititenax persephonae</name>
    <dbReference type="NCBI Taxonomy" id="2218525"/>
    <lineage>
        <taxon>Bacteria</taxon>
        <taxon>Bacillati</taxon>
        <taxon>Candidatus Margulisiibacteriota</taxon>
        <taxon>Candidatus Termititenacia</taxon>
        <taxon>Candidatus Termititenacales</taxon>
        <taxon>Candidatus Termititenacaceae</taxon>
        <taxon>Candidatus Termititenax</taxon>
    </lineage>
</organism>
<dbReference type="InterPro" id="IPR035093">
    <property type="entry name" value="RelE/ParE_toxin_dom_sf"/>
</dbReference>
<evidence type="ECO:0000256" key="1">
    <source>
        <dbReference type="ARBA" id="ARBA00022649"/>
    </source>
</evidence>
<gene>
    <name evidence="2" type="primary">relE</name>
    <name evidence="2" type="ORF">NO2_1604</name>
</gene>
<dbReference type="InterPro" id="IPR007712">
    <property type="entry name" value="RelE/ParE_toxin"/>
</dbReference>
<dbReference type="Proteomes" id="UP000275925">
    <property type="component" value="Unassembled WGS sequence"/>
</dbReference>
<dbReference type="Gene3D" id="3.30.2310.20">
    <property type="entry name" value="RelE-like"/>
    <property type="match status" value="1"/>
</dbReference>
<dbReference type="InterPro" id="IPR052747">
    <property type="entry name" value="TA_system_RelE_toxin"/>
</dbReference>
<dbReference type="AlphaFoldDB" id="A0A388TIT6"/>
<dbReference type="EMBL" id="BGZO01000129">
    <property type="protein sequence ID" value="GBR77176.1"/>
    <property type="molecule type" value="Genomic_DNA"/>
</dbReference>
<sequence length="79" mass="8789">MIVVLEKHAAKYLERLNEPIKGRIIHSLQSLAKNQKGDVKALSGQAGYRLRVGGYRILFGIKNDTIVVTNIAPRGQAYK</sequence>
<dbReference type="Pfam" id="PF05016">
    <property type="entry name" value="ParE_toxin"/>
    <property type="match status" value="1"/>
</dbReference>